<dbReference type="Pfam" id="PF00005">
    <property type="entry name" value="ABC_tran"/>
    <property type="match status" value="1"/>
</dbReference>
<sequence length="1117" mass="123754">MELLIAYSTQSQLLRGIFVGVVLFSHASVQSAFVHSENSAEFQAAQSSPESMAVSRVSVSPPLTDESGSNQEIKALTANATQLLQDQYGFCISKRERDGLDEIFGFHNSDINLLLDCDALTGGTTTERFCVMSELRLYFENLAAVDTPPPNLNCNATGWDQACEAGWAGRVSQVVELDSEIVPSRLLDPLPCCAGFFCPRGLSCMIPCPLGAYCPLATLNHTTNMCEPYGYQVMQNSNLYAGQCGGADKWADVTSAINIFCPAGHFCPTPIENRICSVGHFCRLGSTDQDKCSHLTTCQSENLQSQNLQGVGGLILAGLLILLVVIYTCSDWLMDLRHRRKAYARDVAARQVLEHISKYKLFKVTAKRQATKLTRKLTRTISRDQRDLSIKEELQQSGIVSETTQENQPTSSTPSSSRRLSANLSPKFQDVLKLMTGYSKKAMTLSTSPRVSLQLPTLVIPTKDTYSQRFAYAYGQIEKERALGHRGTSPDSEQEDQPDDEVIRNRFGIELTFSELSMVLKSSGKKILCNVAGKLSPGRITAIMGPSGAGKTTFLNGLAGKSTNTRTTGQVFVNGKPGPMHSYKRIIGFVPQDDIVHGSLTVEENLWFSANYRLPVNMPIYERVLVVERIIQELGLGGIRDSLVGTVEKRGVSGGQRKRVNVGLELAIEPSLLILDEPTSGLDSTSSRLVLQALRREAMEGVNVILVVHQPSYGLFKMFDDVMFLAKGGYTVYLGPVVEVEAYFSGLGLIVPERINPPDYYMDALEGIPVSSSPQLDLRTMPIMWMRHKGYPIPNDMVDLAGDVESTPTENPSLVHPESSRFSATFFQQACQELYQKILMTWDEIKTALSRVDNLSGRQTPGFFRQLRTILHRVAKQRFREVKLHIQDYVILLIAGGCLGVLSNMDDTNLGSEGYHFTIIALALLIMIASLRTFSADKIQFWRESASGVNRLAFYLAKDMADIFNVVMKPLIYLSMFYFLSNPRSSFLSNYVVTLVLVYCVTGLAYILAILLEPAPAQLCAVFVPVIASLIVSSKKTRFLPTLSYFSYARYALEAYVLANAERYEGVWVITRCGLLASQGYRLENWSKCLLILFGYGVVARIVAILSLLFSHRNRQK</sequence>
<feature type="transmembrane region" description="Helical" evidence="10">
    <location>
        <begin position="886"/>
        <end position="903"/>
    </location>
</feature>
<dbReference type="Proteomes" id="UP000006727">
    <property type="component" value="Chromosome 21"/>
</dbReference>
<evidence type="ECO:0000256" key="4">
    <source>
        <dbReference type="ARBA" id="ARBA00022692"/>
    </source>
</evidence>
<feature type="transmembrane region" description="Helical" evidence="10">
    <location>
        <begin position="1090"/>
        <end position="1110"/>
    </location>
</feature>
<evidence type="ECO:0000256" key="6">
    <source>
        <dbReference type="ARBA" id="ARBA00022840"/>
    </source>
</evidence>
<comment type="subcellular location">
    <subcellularLocation>
        <location evidence="1">Membrane</location>
        <topology evidence="1">Multi-pass membrane protein</topology>
    </subcellularLocation>
</comment>
<reference evidence="12 13" key="2">
    <citation type="journal article" date="2018" name="Plant J.">
        <title>The Physcomitrella patens chromosome-scale assembly reveals moss genome structure and evolution.</title>
        <authorList>
            <person name="Lang D."/>
            <person name="Ullrich K.K."/>
            <person name="Murat F."/>
            <person name="Fuchs J."/>
            <person name="Jenkins J."/>
            <person name="Haas F.B."/>
            <person name="Piednoel M."/>
            <person name="Gundlach H."/>
            <person name="Van Bel M."/>
            <person name="Meyberg R."/>
            <person name="Vives C."/>
            <person name="Morata J."/>
            <person name="Symeonidi A."/>
            <person name="Hiss M."/>
            <person name="Muchero W."/>
            <person name="Kamisugi Y."/>
            <person name="Saleh O."/>
            <person name="Blanc G."/>
            <person name="Decker E.L."/>
            <person name="van Gessel N."/>
            <person name="Grimwood J."/>
            <person name="Hayes R.D."/>
            <person name="Graham S.W."/>
            <person name="Gunter L.E."/>
            <person name="McDaniel S.F."/>
            <person name="Hoernstein S.N.W."/>
            <person name="Larsson A."/>
            <person name="Li F.W."/>
            <person name="Perroud P.F."/>
            <person name="Phillips J."/>
            <person name="Ranjan P."/>
            <person name="Rokshar D.S."/>
            <person name="Rothfels C.J."/>
            <person name="Schneider L."/>
            <person name="Shu S."/>
            <person name="Stevenson D.W."/>
            <person name="Thummler F."/>
            <person name="Tillich M."/>
            <person name="Villarreal Aguilar J.C."/>
            <person name="Widiez T."/>
            <person name="Wong G.K."/>
            <person name="Wymore A."/>
            <person name="Zhang Y."/>
            <person name="Zimmer A.D."/>
            <person name="Quatrano R.S."/>
            <person name="Mayer K.F.X."/>
            <person name="Goodstein D."/>
            <person name="Casacuberta J.M."/>
            <person name="Vandepoele K."/>
            <person name="Reski R."/>
            <person name="Cuming A.C."/>
            <person name="Tuskan G.A."/>
            <person name="Maumus F."/>
            <person name="Salse J."/>
            <person name="Schmutz J."/>
            <person name="Rensing S.A."/>
        </authorList>
    </citation>
    <scope>NUCLEOTIDE SEQUENCE [LARGE SCALE GENOMIC DNA]</scope>
    <source>
        <strain evidence="12 13">cv. Gransden 2004</strain>
    </source>
</reference>
<dbReference type="InterPro" id="IPR017871">
    <property type="entry name" value="ABC_transporter-like_CS"/>
</dbReference>
<keyword evidence="4 10" id="KW-0812">Transmembrane</keyword>
<dbReference type="Gramene" id="Pp3c21_15180V3.8">
    <property type="protein sequence ID" value="Pp3c21_15180V3.8"/>
    <property type="gene ID" value="Pp3c21_15180"/>
</dbReference>
<evidence type="ECO:0000256" key="2">
    <source>
        <dbReference type="ARBA" id="ARBA00005814"/>
    </source>
</evidence>
<dbReference type="SUPFAM" id="SSF52540">
    <property type="entry name" value="P-loop containing nucleoside triphosphate hydrolases"/>
    <property type="match status" value="1"/>
</dbReference>
<dbReference type="EnsemblPlants" id="Pp3c21_15180V3.8">
    <property type="protein sequence ID" value="Pp3c21_15180V3.8"/>
    <property type="gene ID" value="Pp3c21_15180"/>
</dbReference>
<evidence type="ECO:0000256" key="9">
    <source>
        <dbReference type="SAM" id="MobiDB-lite"/>
    </source>
</evidence>
<reference evidence="12 13" key="1">
    <citation type="journal article" date="2008" name="Science">
        <title>The Physcomitrella genome reveals evolutionary insights into the conquest of land by plants.</title>
        <authorList>
            <person name="Rensing S."/>
            <person name="Lang D."/>
            <person name="Zimmer A."/>
            <person name="Terry A."/>
            <person name="Salamov A."/>
            <person name="Shapiro H."/>
            <person name="Nishiyama T."/>
            <person name="Perroud P.-F."/>
            <person name="Lindquist E."/>
            <person name="Kamisugi Y."/>
            <person name="Tanahashi T."/>
            <person name="Sakakibara K."/>
            <person name="Fujita T."/>
            <person name="Oishi K."/>
            <person name="Shin-I T."/>
            <person name="Kuroki Y."/>
            <person name="Toyoda A."/>
            <person name="Suzuki Y."/>
            <person name="Hashimoto A."/>
            <person name="Yamaguchi K."/>
            <person name="Sugano A."/>
            <person name="Kohara Y."/>
            <person name="Fujiyama A."/>
            <person name="Anterola A."/>
            <person name="Aoki S."/>
            <person name="Ashton N."/>
            <person name="Barbazuk W.B."/>
            <person name="Barker E."/>
            <person name="Bennetzen J."/>
            <person name="Bezanilla M."/>
            <person name="Blankenship R."/>
            <person name="Cho S.H."/>
            <person name="Dutcher S."/>
            <person name="Estelle M."/>
            <person name="Fawcett J.A."/>
            <person name="Gundlach H."/>
            <person name="Hanada K."/>
            <person name="Heyl A."/>
            <person name="Hicks K.A."/>
            <person name="Hugh J."/>
            <person name="Lohr M."/>
            <person name="Mayer K."/>
            <person name="Melkozernov A."/>
            <person name="Murata T."/>
            <person name="Nelson D."/>
            <person name="Pils B."/>
            <person name="Prigge M."/>
            <person name="Reiss B."/>
            <person name="Renner T."/>
            <person name="Rombauts S."/>
            <person name="Rushton P."/>
            <person name="Sanderfoot A."/>
            <person name="Schween G."/>
            <person name="Shiu S.-H."/>
            <person name="Stueber K."/>
            <person name="Theodoulou F.L."/>
            <person name="Tu H."/>
            <person name="Van de Peer Y."/>
            <person name="Verrier P.J."/>
            <person name="Waters E."/>
            <person name="Wood A."/>
            <person name="Yang L."/>
            <person name="Cove D."/>
            <person name="Cuming A."/>
            <person name="Hasebe M."/>
            <person name="Lucas S."/>
            <person name="Mishler D.B."/>
            <person name="Reski R."/>
            <person name="Grigoriev I."/>
            <person name="Quatrano R.S."/>
            <person name="Boore J.L."/>
        </authorList>
    </citation>
    <scope>NUCLEOTIDE SEQUENCE [LARGE SCALE GENOMIC DNA]</scope>
    <source>
        <strain evidence="12 13">cv. Gransden 2004</strain>
    </source>
</reference>
<organism evidence="12 13">
    <name type="scientific">Physcomitrium patens</name>
    <name type="common">Spreading-leaved earth moss</name>
    <name type="synonym">Physcomitrella patens</name>
    <dbReference type="NCBI Taxonomy" id="3218"/>
    <lineage>
        <taxon>Eukaryota</taxon>
        <taxon>Viridiplantae</taxon>
        <taxon>Streptophyta</taxon>
        <taxon>Embryophyta</taxon>
        <taxon>Bryophyta</taxon>
        <taxon>Bryophytina</taxon>
        <taxon>Bryopsida</taxon>
        <taxon>Funariidae</taxon>
        <taxon>Funariales</taxon>
        <taxon>Funariaceae</taxon>
        <taxon>Physcomitrium</taxon>
    </lineage>
</organism>
<keyword evidence="13" id="KW-1185">Reference proteome</keyword>
<dbReference type="InterPro" id="IPR050352">
    <property type="entry name" value="ABCG_transporters"/>
</dbReference>
<dbReference type="Pfam" id="PF19055">
    <property type="entry name" value="ABC2_membrane_7"/>
    <property type="match status" value="1"/>
</dbReference>
<dbReference type="EnsemblPlants" id="Pp3c21_15180V3.5">
    <property type="protein sequence ID" value="Pp3c21_15180V3.5"/>
    <property type="gene ID" value="Pp3c21_15180"/>
</dbReference>
<dbReference type="GO" id="GO:0055085">
    <property type="term" value="P:transmembrane transport"/>
    <property type="evidence" value="ECO:0000318"/>
    <property type="project" value="GO_Central"/>
</dbReference>
<evidence type="ECO:0000256" key="5">
    <source>
        <dbReference type="ARBA" id="ARBA00022741"/>
    </source>
</evidence>
<dbReference type="Gene3D" id="3.40.50.300">
    <property type="entry name" value="P-loop containing nucleotide triphosphate hydrolases"/>
    <property type="match status" value="1"/>
</dbReference>
<accession>A0A7I4FDW2</accession>
<dbReference type="GO" id="GO:0042626">
    <property type="term" value="F:ATPase-coupled transmembrane transporter activity"/>
    <property type="evidence" value="ECO:0000318"/>
    <property type="project" value="GO_Central"/>
</dbReference>
<dbReference type="GO" id="GO:0005524">
    <property type="term" value="F:ATP binding"/>
    <property type="evidence" value="ECO:0007669"/>
    <property type="project" value="UniProtKB-KW"/>
</dbReference>
<dbReference type="PANTHER" id="PTHR48041:SF91">
    <property type="entry name" value="ABC TRANSPORTER G FAMILY MEMBER 28"/>
    <property type="match status" value="1"/>
</dbReference>
<dbReference type="RefSeq" id="XP_073385799.1">
    <property type="nucleotide sequence ID" value="XM_073529698.1"/>
</dbReference>
<keyword evidence="8 10" id="KW-0472">Membrane</keyword>
<dbReference type="InterPro" id="IPR003593">
    <property type="entry name" value="AAA+_ATPase"/>
</dbReference>
<dbReference type="KEGG" id="ppp:112274194"/>
<reference evidence="12" key="3">
    <citation type="submission" date="2020-12" db="UniProtKB">
        <authorList>
            <consortium name="EnsemblPlants"/>
        </authorList>
    </citation>
    <scope>IDENTIFICATION</scope>
</reference>
<feature type="transmembrane region" description="Helical" evidence="10">
    <location>
        <begin position="308"/>
        <end position="330"/>
    </location>
</feature>
<dbReference type="AlphaFoldDB" id="A0A7I4FDW2"/>
<dbReference type="InterPro" id="IPR043926">
    <property type="entry name" value="ABCG_dom"/>
</dbReference>
<keyword evidence="6" id="KW-0067">ATP-binding</keyword>
<dbReference type="PANTHER" id="PTHR48041">
    <property type="entry name" value="ABC TRANSPORTER G FAMILY MEMBER 28"/>
    <property type="match status" value="1"/>
</dbReference>
<dbReference type="EnsemblPlants" id="Pp3c21_15180V3.9">
    <property type="protein sequence ID" value="Pp3c21_15180V3.9"/>
    <property type="gene ID" value="Pp3c21_15180"/>
</dbReference>
<dbReference type="RefSeq" id="XP_073385801.1">
    <property type="nucleotide sequence ID" value="XM_073529700.1"/>
</dbReference>
<dbReference type="InterPro" id="IPR003439">
    <property type="entry name" value="ABC_transporter-like_ATP-bd"/>
</dbReference>
<dbReference type="Gramene" id="Pp3c21_15180V3.9">
    <property type="protein sequence ID" value="Pp3c21_15180V3.9"/>
    <property type="gene ID" value="Pp3c21_15180"/>
</dbReference>
<feature type="compositionally biased region" description="Low complexity" evidence="9">
    <location>
        <begin position="401"/>
        <end position="417"/>
    </location>
</feature>
<dbReference type="CDD" id="cd03213">
    <property type="entry name" value="ABCG_EPDR"/>
    <property type="match status" value="1"/>
</dbReference>
<dbReference type="FunFam" id="3.40.50.300:FF:000367">
    <property type="entry name" value="ABC transporter G family member 24"/>
    <property type="match status" value="1"/>
</dbReference>
<dbReference type="EnsemblPlants" id="Pp3c21_15180V3.6">
    <property type="protein sequence ID" value="Pp3c21_15180V3.6"/>
    <property type="gene ID" value="Pp3c21_15180"/>
</dbReference>
<feature type="region of interest" description="Disordered" evidence="9">
    <location>
        <begin position="482"/>
        <end position="501"/>
    </location>
</feature>
<dbReference type="RefSeq" id="XP_073385800.1">
    <property type="nucleotide sequence ID" value="XM_073529699.1"/>
</dbReference>
<dbReference type="Gramene" id="Pp3c21_15180V3.5">
    <property type="protein sequence ID" value="Pp3c21_15180V3.5"/>
    <property type="gene ID" value="Pp3c21_15180"/>
</dbReference>
<name>A0A7I4FDW2_PHYPA</name>
<evidence type="ECO:0000256" key="10">
    <source>
        <dbReference type="SAM" id="Phobius"/>
    </source>
</evidence>
<feature type="transmembrane region" description="Helical" evidence="10">
    <location>
        <begin position="960"/>
        <end position="979"/>
    </location>
</feature>
<dbReference type="SMART" id="SM00382">
    <property type="entry name" value="AAA"/>
    <property type="match status" value="1"/>
</dbReference>
<dbReference type="Gramene" id="Pp3c21_15180V3.7">
    <property type="protein sequence ID" value="Pp3c21_15180V3.7"/>
    <property type="gene ID" value="Pp3c21_15180"/>
</dbReference>
<keyword evidence="5" id="KW-0547">Nucleotide-binding</keyword>
<keyword evidence="3" id="KW-0813">Transport</keyword>
<evidence type="ECO:0000259" key="11">
    <source>
        <dbReference type="PROSITE" id="PS50893"/>
    </source>
</evidence>
<evidence type="ECO:0000313" key="12">
    <source>
        <dbReference type="EnsemblPlants" id="Pp3c21_15180V3.6"/>
    </source>
</evidence>
<evidence type="ECO:0000313" key="13">
    <source>
        <dbReference type="Proteomes" id="UP000006727"/>
    </source>
</evidence>
<dbReference type="RefSeq" id="XP_073385798.1">
    <property type="nucleotide sequence ID" value="XM_073529697.1"/>
</dbReference>
<protein>
    <recommendedName>
        <fullName evidence="11">ABC transporter domain-containing protein</fullName>
    </recommendedName>
</protein>
<feature type="domain" description="ABC transporter" evidence="11">
    <location>
        <begin position="511"/>
        <end position="752"/>
    </location>
</feature>
<feature type="transmembrane region" description="Helical" evidence="10">
    <location>
        <begin position="991"/>
        <end position="1012"/>
    </location>
</feature>
<dbReference type="EMBL" id="ABEU02000021">
    <property type="status" value="NOT_ANNOTATED_CDS"/>
    <property type="molecule type" value="Genomic_DNA"/>
</dbReference>
<evidence type="ECO:0000256" key="8">
    <source>
        <dbReference type="ARBA" id="ARBA00023136"/>
    </source>
</evidence>
<dbReference type="GeneID" id="112274194"/>
<dbReference type="PROSITE" id="PS00211">
    <property type="entry name" value="ABC_TRANSPORTER_1"/>
    <property type="match status" value="1"/>
</dbReference>
<evidence type="ECO:0000256" key="7">
    <source>
        <dbReference type="ARBA" id="ARBA00022989"/>
    </source>
</evidence>
<comment type="similarity">
    <text evidence="2">Belongs to the ABC transporter superfamily. ABCG family. Eye pigment precursor importer (TC 3.A.1.204) subfamily.</text>
</comment>
<evidence type="ECO:0000256" key="3">
    <source>
        <dbReference type="ARBA" id="ARBA00022448"/>
    </source>
</evidence>
<dbReference type="GO" id="GO:0016887">
    <property type="term" value="F:ATP hydrolysis activity"/>
    <property type="evidence" value="ECO:0007669"/>
    <property type="project" value="InterPro"/>
</dbReference>
<dbReference type="EnsemblPlants" id="Pp3c21_15180V3.7">
    <property type="protein sequence ID" value="Pp3c21_15180V3.7"/>
    <property type="gene ID" value="Pp3c21_15180"/>
</dbReference>
<gene>
    <name evidence="12" type="primary">LOC112274194</name>
</gene>
<keyword evidence="7 10" id="KW-1133">Transmembrane helix</keyword>
<feature type="transmembrane region" description="Helical" evidence="10">
    <location>
        <begin position="915"/>
        <end position="934"/>
    </location>
</feature>
<feature type="region of interest" description="Disordered" evidence="9">
    <location>
        <begin position="396"/>
        <end position="421"/>
    </location>
</feature>
<dbReference type="GO" id="GO:0140359">
    <property type="term" value="F:ABC-type transporter activity"/>
    <property type="evidence" value="ECO:0007669"/>
    <property type="project" value="InterPro"/>
</dbReference>
<dbReference type="Gramene" id="Pp3c21_15180V3.6">
    <property type="protein sequence ID" value="Pp3c21_15180V3.6"/>
    <property type="gene ID" value="Pp3c21_15180"/>
</dbReference>
<evidence type="ECO:0000256" key="1">
    <source>
        <dbReference type="ARBA" id="ARBA00004141"/>
    </source>
</evidence>
<dbReference type="GO" id="GO:0016020">
    <property type="term" value="C:membrane"/>
    <property type="evidence" value="ECO:0000318"/>
    <property type="project" value="GO_Central"/>
</dbReference>
<dbReference type="InterPro" id="IPR027417">
    <property type="entry name" value="P-loop_NTPase"/>
</dbReference>
<proteinExistence type="inferred from homology"/>
<dbReference type="RefSeq" id="XP_024359214.1">
    <property type="nucleotide sequence ID" value="XM_024503446.2"/>
</dbReference>
<dbReference type="PROSITE" id="PS50893">
    <property type="entry name" value="ABC_TRANSPORTER_2"/>
    <property type="match status" value="1"/>
</dbReference>
<feature type="transmembrane region" description="Helical" evidence="10">
    <location>
        <begin position="1019"/>
        <end position="1035"/>
    </location>
</feature>